<proteinExistence type="predicted"/>
<dbReference type="OrthoDB" id="424690at2759"/>
<organism evidence="3 4">
    <name type="scientific">Symbiodinium natans</name>
    <dbReference type="NCBI Taxonomy" id="878477"/>
    <lineage>
        <taxon>Eukaryota</taxon>
        <taxon>Sar</taxon>
        <taxon>Alveolata</taxon>
        <taxon>Dinophyceae</taxon>
        <taxon>Suessiales</taxon>
        <taxon>Symbiodiniaceae</taxon>
        <taxon>Symbiodinium</taxon>
    </lineage>
</organism>
<dbReference type="InterPro" id="IPR003029">
    <property type="entry name" value="S1_domain"/>
</dbReference>
<sequence>MAASAAMDMLSAAPLWRTLPCGHSWQPSQELVSRSRQDDPERQWKPAKSGLCLGGAALLGASCKKRSRVSLQVRRRQLPIVREKEVIATKRLPLWQLSDEMYMERQLAPDPNLSWTEVRRAQARMKEQVIAQQFRDFKKIERELGGFRLQPQYHISELRAGMWLEGRVSATHDKGVLVDVGAYTESGEWVDGFLHMGQIKDDGGYVRQDKIMNFVHLGESVRVRVVECVPATGLLRLSMRLEEDLPELFMGKPRPYSIHDIEQGMKVTGIVRRVWDKWALVDIGCDCLARLHVREHPRERNEYGFYKWDRLHKYAWSAFTRGAQLELWVEKIKYQRQITLVGNKPPSAKMADKVKAARMTGAQFVKGLDRGEERMTLEQQRDREKSEAEKAHWSPYVPHVDEWLEEAAEPDEETDSWVARTEREIFEEFREENGETSAQEGIELASNFVEEEFDEADDFGEDEFAEDDFADDSSYVADDVPFSLGAPGFEDDAWELNDGPESSQDDSLLY</sequence>
<dbReference type="Proteomes" id="UP000604046">
    <property type="component" value="Unassembled WGS sequence"/>
</dbReference>
<dbReference type="InterPro" id="IPR050437">
    <property type="entry name" value="Ribos_protein_bS1-like"/>
</dbReference>
<evidence type="ECO:0000256" key="1">
    <source>
        <dbReference type="SAM" id="MobiDB-lite"/>
    </source>
</evidence>
<dbReference type="InterPro" id="IPR012340">
    <property type="entry name" value="NA-bd_OB-fold"/>
</dbReference>
<comment type="caution">
    <text evidence="3">The sequence shown here is derived from an EMBL/GenBank/DDBJ whole genome shotgun (WGS) entry which is preliminary data.</text>
</comment>
<dbReference type="SMART" id="SM00316">
    <property type="entry name" value="S1"/>
    <property type="match status" value="2"/>
</dbReference>
<dbReference type="AlphaFoldDB" id="A0A812I170"/>
<dbReference type="PANTHER" id="PTHR10724:SF10">
    <property type="entry name" value="S1 RNA-BINDING DOMAIN-CONTAINING PROTEIN 1"/>
    <property type="match status" value="1"/>
</dbReference>
<feature type="region of interest" description="Disordered" evidence="1">
    <location>
        <begin position="475"/>
        <end position="510"/>
    </location>
</feature>
<dbReference type="PROSITE" id="PS50126">
    <property type="entry name" value="S1"/>
    <property type="match status" value="1"/>
</dbReference>
<dbReference type="Gene3D" id="2.40.50.140">
    <property type="entry name" value="Nucleic acid-binding proteins"/>
    <property type="match status" value="1"/>
</dbReference>
<evidence type="ECO:0000259" key="2">
    <source>
        <dbReference type="PROSITE" id="PS50126"/>
    </source>
</evidence>
<evidence type="ECO:0000313" key="4">
    <source>
        <dbReference type="Proteomes" id="UP000604046"/>
    </source>
</evidence>
<accession>A0A812I170</accession>
<feature type="domain" description="S1 motif" evidence="2">
    <location>
        <begin position="161"/>
        <end position="240"/>
    </location>
</feature>
<dbReference type="GO" id="GO:0006412">
    <property type="term" value="P:translation"/>
    <property type="evidence" value="ECO:0007669"/>
    <property type="project" value="TreeGrafter"/>
</dbReference>
<dbReference type="CDD" id="cd00164">
    <property type="entry name" value="S1_like"/>
    <property type="match status" value="1"/>
</dbReference>
<dbReference type="EMBL" id="CAJNDS010000127">
    <property type="protein sequence ID" value="CAE6967055.1"/>
    <property type="molecule type" value="Genomic_DNA"/>
</dbReference>
<dbReference type="GO" id="GO:0003729">
    <property type="term" value="F:mRNA binding"/>
    <property type="evidence" value="ECO:0007669"/>
    <property type="project" value="TreeGrafter"/>
</dbReference>
<dbReference type="PANTHER" id="PTHR10724">
    <property type="entry name" value="30S RIBOSOMAL PROTEIN S1"/>
    <property type="match status" value="1"/>
</dbReference>
<dbReference type="SUPFAM" id="SSF50249">
    <property type="entry name" value="Nucleic acid-binding proteins"/>
    <property type="match status" value="2"/>
</dbReference>
<gene>
    <name evidence="3" type="ORF">SNAT2548_LOCUS2253</name>
</gene>
<keyword evidence="4" id="KW-1185">Reference proteome</keyword>
<name>A0A812I170_9DINO</name>
<reference evidence="3" key="1">
    <citation type="submission" date="2021-02" db="EMBL/GenBank/DDBJ databases">
        <authorList>
            <person name="Dougan E. K."/>
            <person name="Rhodes N."/>
            <person name="Thang M."/>
            <person name="Chan C."/>
        </authorList>
    </citation>
    <scope>NUCLEOTIDE SEQUENCE</scope>
</reference>
<feature type="compositionally biased region" description="Polar residues" evidence="1">
    <location>
        <begin position="500"/>
        <end position="510"/>
    </location>
</feature>
<dbReference type="GO" id="GO:0003735">
    <property type="term" value="F:structural constituent of ribosome"/>
    <property type="evidence" value="ECO:0007669"/>
    <property type="project" value="TreeGrafter"/>
</dbReference>
<protein>
    <recommendedName>
        <fullName evidence="2">S1 motif domain-containing protein</fullName>
    </recommendedName>
</protein>
<evidence type="ECO:0000313" key="3">
    <source>
        <dbReference type="EMBL" id="CAE6967055.1"/>
    </source>
</evidence>